<dbReference type="Pfam" id="PF24764">
    <property type="entry name" value="rva_4"/>
    <property type="match status" value="1"/>
</dbReference>
<sequence>MNRNDKQILQYVLDEIDQSMYSISVSTIKRIRKEHGLLSTQQQKHTPESIRPFIVRLRVTLTDIGAGEMVQALFTNFKIKVSHGVVLQYFHKYEPEALTRRKQRKLRRKRFWATGVNDFWAFDQHDKWKRFGLRLHLGMEVASGKILWLRVWWSNRRTALIASYYLDVVRELGYVCLVTQSDQGGENYGIAKPHTTIRQHLDPSLAGTIQHRWTIKGGNIKPEIKWSGFRRSFSPGFEDLLEAAVQDGIYIPEDKLHMFVFRWLVIPWMQLQLDNYVNRHNSRLPRHNKKKFLPHGIPNIIFERAQDYGLQDFKVVVPSELVDAVTAEYAPRTDPAFELVPPWFDHKITAAYNALEQRDVTEDTLWYIFSSLQAGLRATLSDR</sequence>
<dbReference type="OrthoDB" id="5946233at2759"/>
<dbReference type="AlphaFoldDB" id="A0A165B776"/>
<feature type="non-terminal residue" evidence="2">
    <location>
        <position position="383"/>
    </location>
</feature>
<dbReference type="Proteomes" id="UP000077266">
    <property type="component" value="Unassembled WGS sequence"/>
</dbReference>
<name>A0A165B776_EXIGL</name>
<reference evidence="2 3" key="1">
    <citation type="journal article" date="2016" name="Mol. Biol. Evol.">
        <title>Comparative Genomics of Early-Diverging Mushroom-Forming Fungi Provides Insights into the Origins of Lignocellulose Decay Capabilities.</title>
        <authorList>
            <person name="Nagy L.G."/>
            <person name="Riley R."/>
            <person name="Tritt A."/>
            <person name="Adam C."/>
            <person name="Daum C."/>
            <person name="Floudas D."/>
            <person name="Sun H."/>
            <person name="Yadav J.S."/>
            <person name="Pangilinan J."/>
            <person name="Larsson K.H."/>
            <person name="Matsuura K."/>
            <person name="Barry K."/>
            <person name="Labutti K."/>
            <person name="Kuo R."/>
            <person name="Ohm R.A."/>
            <person name="Bhattacharya S.S."/>
            <person name="Shirouzu T."/>
            <person name="Yoshinaga Y."/>
            <person name="Martin F.M."/>
            <person name="Grigoriev I.V."/>
            <person name="Hibbett D.S."/>
        </authorList>
    </citation>
    <scope>NUCLEOTIDE SEQUENCE [LARGE SCALE GENOMIC DNA]</scope>
    <source>
        <strain evidence="2 3">HHB12029</strain>
    </source>
</reference>
<evidence type="ECO:0000259" key="1">
    <source>
        <dbReference type="Pfam" id="PF24764"/>
    </source>
</evidence>
<dbReference type="InterPro" id="IPR058913">
    <property type="entry name" value="Integrase_dom_put"/>
</dbReference>
<evidence type="ECO:0000313" key="2">
    <source>
        <dbReference type="EMBL" id="KZV79977.1"/>
    </source>
</evidence>
<dbReference type="PANTHER" id="PTHR46177">
    <property type="entry name" value="INTEGRASE CATALYTIC DOMAIN-CONTAINING PROTEIN"/>
    <property type="match status" value="1"/>
</dbReference>
<protein>
    <recommendedName>
        <fullName evidence="1">Integrase core domain-containing protein</fullName>
    </recommendedName>
</protein>
<evidence type="ECO:0000313" key="3">
    <source>
        <dbReference type="Proteomes" id="UP000077266"/>
    </source>
</evidence>
<keyword evidence="3" id="KW-1185">Reference proteome</keyword>
<dbReference type="STRING" id="1314781.A0A165B776"/>
<feature type="domain" description="Integrase core" evidence="1">
    <location>
        <begin position="116"/>
        <end position="289"/>
    </location>
</feature>
<accession>A0A165B776</accession>
<proteinExistence type="predicted"/>
<organism evidence="2 3">
    <name type="scientific">Exidia glandulosa HHB12029</name>
    <dbReference type="NCBI Taxonomy" id="1314781"/>
    <lineage>
        <taxon>Eukaryota</taxon>
        <taxon>Fungi</taxon>
        <taxon>Dikarya</taxon>
        <taxon>Basidiomycota</taxon>
        <taxon>Agaricomycotina</taxon>
        <taxon>Agaricomycetes</taxon>
        <taxon>Auriculariales</taxon>
        <taxon>Exidiaceae</taxon>
        <taxon>Exidia</taxon>
    </lineage>
</organism>
<dbReference type="InParanoid" id="A0A165B776"/>
<dbReference type="EMBL" id="KV426535">
    <property type="protein sequence ID" value="KZV79977.1"/>
    <property type="molecule type" value="Genomic_DNA"/>
</dbReference>
<gene>
    <name evidence="2" type="ORF">EXIGLDRAFT_578677</name>
</gene>
<dbReference type="PANTHER" id="PTHR46177:SF1">
    <property type="entry name" value="INTEGRASE CATALYTIC DOMAIN-CONTAINING PROTEIN"/>
    <property type="match status" value="1"/>
</dbReference>